<dbReference type="AlphaFoldDB" id="A0A6J6VN94"/>
<dbReference type="EMBL" id="CAFBOU010000087">
    <property type="protein sequence ID" value="CAB4996782.1"/>
    <property type="molecule type" value="Genomic_DNA"/>
</dbReference>
<dbReference type="EMBL" id="CAEZZY010000020">
    <property type="protein sequence ID" value="CAB4773981.1"/>
    <property type="molecule type" value="Genomic_DNA"/>
</dbReference>
<protein>
    <submittedName>
        <fullName evidence="1">Unannotated protein</fullName>
    </submittedName>
</protein>
<proteinExistence type="predicted"/>
<evidence type="ECO:0000313" key="2">
    <source>
        <dbReference type="EMBL" id="CAB4996782.1"/>
    </source>
</evidence>
<evidence type="ECO:0000313" key="1">
    <source>
        <dbReference type="EMBL" id="CAB4773981.1"/>
    </source>
</evidence>
<name>A0A6J6VN94_9ZZZZ</name>
<sequence length="119" mass="12501">MLPSMKKIIGAVLAILLIAFAFDIRISHPHSGLKNALGSASSGIVVYKQANDFAVGNKILFNSNNSTISPVLAIVRAKNDGSLDVQSGLALERIEDKAAYGKLIVIVPFIGTVAQVLGL</sequence>
<reference evidence="1" key="1">
    <citation type="submission" date="2020-05" db="EMBL/GenBank/DDBJ databases">
        <authorList>
            <person name="Chiriac C."/>
            <person name="Salcher M."/>
            <person name="Ghai R."/>
            <person name="Kavagutti S V."/>
        </authorList>
    </citation>
    <scope>NUCLEOTIDE SEQUENCE</scope>
</reference>
<organism evidence="1">
    <name type="scientific">freshwater metagenome</name>
    <dbReference type="NCBI Taxonomy" id="449393"/>
    <lineage>
        <taxon>unclassified sequences</taxon>
        <taxon>metagenomes</taxon>
        <taxon>ecological metagenomes</taxon>
    </lineage>
</organism>
<gene>
    <name evidence="1" type="ORF">UFOPK2928_00325</name>
    <name evidence="2" type="ORF">UFOPK4010_00940</name>
</gene>
<accession>A0A6J6VN94</accession>